<dbReference type="SMART" id="SM00547">
    <property type="entry name" value="ZnF_RBZ"/>
    <property type="match status" value="2"/>
</dbReference>
<dbReference type="Gene3D" id="4.10.1060.10">
    <property type="entry name" value="Zinc finger, RanBP2-type"/>
    <property type="match status" value="2"/>
</dbReference>
<dbReference type="EnsemblMetazoa" id="GMOY002763-RA">
    <property type="protein sequence ID" value="GMOY002763-PA"/>
    <property type="gene ID" value="GMOY002763"/>
</dbReference>
<keyword evidence="4" id="KW-0862">Zinc</keyword>
<evidence type="ECO:0000256" key="8">
    <source>
        <dbReference type="SAM" id="MobiDB-lite"/>
    </source>
</evidence>
<dbReference type="Proteomes" id="UP000092444">
    <property type="component" value="Unassembled WGS sequence"/>
</dbReference>
<dbReference type="PROSITE" id="PS01358">
    <property type="entry name" value="ZF_RANBP2_1"/>
    <property type="match status" value="2"/>
</dbReference>
<dbReference type="GO" id="GO:0005737">
    <property type="term" value="C:cytoplasm"/>
    <property type="evidence" value="ECO:0007669"/>
    <property type="project" value="TreeGrafter"/>
</dbReference>
<dbReference type="CDD" id="cd13172">
    <property type="entry name" value="RanBD2_RanBP2_insect-like"/>
    <property type="match status" value="1"/>
</dbReference>
<dbReference type="InterPro" id="IPR036443">
    <property type="entry name" value="Znf_RanBP2_sf"/>
</dbReference>
<dbReference type="InterPro" id="IPR045255">
    <property type="entry name" value="RanBP1-like"/>
</dbReference>
<evidence type="ECO:0000256" key="4">
    <source>
        <dbReference type="ARBA" id="ARBA00022833"/>
    </source>
</evidence>
<accession>A0A1B0FG87</accession>
<feature type="region of interest" description="Disordered" evidence="8">
    <location>
        <begin position="1970"/>
        <end position="2007"/>
    </location>
</feature>
<dbReference type="PANTHER" id="PTHR23138:SF87">
    <property type="entry name" value="E3 SUMO-PROTEIN LIGASE RANBP2"/>
    <property type="match status" value="1"/>
</dbReference>
<feature type="domain" description="RanBD1" evidence="9">
    <location>
        <begin position="1516"/>
        <end position="1653"/>
    </location>
</feature>
<dbReference type="PROSITE" id="PS50005">
    <property type="entry name" value="TPR"/>
    <property type="match status" value="1"/>
</dbReference>
<name>A0A1B0FG87_GLOMM</name>
<evidence type="ECO:0000313" key="12">
    <source>
        <dbReference type="Proteomes" id="UP000092444"/>
    </source>
</evidence>
<dbReference type="SUPFAM" id="SSF50729">
    <property type="entry name" value="PH domain-like"/>
    <property type="match status" value="4"/>
</dbReference>
<dbReference type="Gene3D" id="2.30.29.30">
    <property type="entry name" value="Pleckstrin-homology domain (PH domain)/Phosphotyrosine-binding domain (PTB)"/>
    <property type="match status" value="4"/>
</dbReference>
<dbReference type="GO" id="GO:0005643">
    <property type="term" value="C:nuclear pore"/>
    <property type="evidence" value="ECO:0007669"/>
    <property type="project" value="TreeGrafter"/>
</dbReference>
<dbReference type="Pfam" id="PF00638">
    <property type="entry name" value="Ran_BP1"/>
    <property type="match status" value="4"/>
</dbReference>
<feature type="region of interest" description="Disordered" evidence="8">
    <location>
        <begin position="1652"/>
        <end position="1681"/>
    </location>
</feature>
<feature type="coiled-coil region" evidence="7">
    <location>
        <begin position="853"/>
        <end position="902"/>
    </location>
</feature>
<feature type="repeat" description="TPR" evidence="6">
    <location>
        <begin position="60"/>
        <end position="93"/>
    </location>
</feature>
<feature type="region of interest" description="Disordered" evidence="8">
    <location>
        <begin position="2278"/>
        <end position="2297"/>
    </location>
</feature>
<feature type="compositionally biased region" description="Low complexity" evidence="8">
    <location>
        <begin position="1970"/>
        <end position="1984"/>
    </location>
</feature>
<evidence type="ECO:0000256" key="5">
    <source>
        <dbReference type="PROSITE-ProRule" id="PRU00322"/>
    </source>
</evidence>
<keyword evidence="6" id="KW-0802">TPR repeat</keyword>
<reference evidence="11" key="1">
    <citation type="submission" date="2020-05" db="UniProtKB">
        <authorList>
            <consortium name="EnsemblMetazoa"/>
        </authorList>
    </citation>
    <scope>IDENTIFICATION</scope>
    <source>
        <strain evidence="11">Yale</strain>
    </source>
</reference>
<dbReference type="PANTHER" id="PTHR23138">
    <property type="entry name" value="RAN BINDING PROTEIN"/>
    <property type="match status" value="1"/>
</dbReference>
<feature type="compositionally biased region" description="Acidic residues" evidence="8">
    <location>
        <begin position="1989"/>
        <end position="2004"/>
    </location>
</feature>
<dbReference type="InterPro" id="IPR019734">
    <property type="entry name" value="TPR_rpt"/>
</dbReference>
<dbReference type="FunFam" id="4.10.1060.10:FF:000003">
    <property type="entry name" value="E3 SUMO-protein ligase RanBP2"/>
    <property type="match status" value="1"/>
</dbReference>
<evidence type="ECO:0008006" key="13">
    <source>
        <dbReference type="Google" id="ProtNLM"/>
    </source>
</evidence>
<evidence type="ECO:0000256" key="7">
    <source>
        <dbReference type="SAM" id="Coils"/>
    </source>
</evidence>
<feature type="compositionally biased region" description="Polar residues" evidence="8">
    <location>
        <begin position="2534"/>
        <end position="2549"/>
    </location>
</feature>
<protein>
    <recommendedName>
        <fullName evidence="13">E3 SUMO-protein ligase RanBP2</fullName>
    </recommendedName>
</protein>
<dbReference type="EMBL" id="CCAG010011687">
    <property type="status" value="NOT_ANNOTATED_CDS"/>
    <property type="molecule type" value="Genomic_DNA"/>
</dbReference>
<dbReference type="SUPFAM" id="SSF48452">
    <property type="entry name" value="TPR-like"/>
    <property type="match status" value="1"/>
</dbReference>
<dbReference type="FunFam" id="1.25.40.10:FF:000582">
    <property type="entry name" value="E3 SUMO-protein ligase RanBP2"/>
    <property type="match status" value="1"/>
</dbReference>
<dbReference type="PROSITE" id="PS50196">
    <property type="entry name" value="RANBD1"/>
    <property type="match status" value="4"/>
</dbReference>
<evidence type="ECO:0000256" key="2">
    <source>
        <dbReference type="ARBA" id="ARBA00022723"/>
    </source>
</evidence>
<dbReference type="PhylomeDB" id="A0A1B0FG87"/>
<keyword evidence="1" id="KW-0597">Phosphoprotein</keyword>
<dbReference type="FunFam" id="2.30.29.30:FF:000018">
    <property type="entry name" value="E3 SUMO-protein ligase RanBP2"/>
    <property type="match status" value="3"/>
</dbReference>
<feature type="domain" description="RanBD1" evidence="9">
    <location>
        <begin position="2555"/>
        <end position="2687"/>
    </location>
</feature>
<feature type="compositionally biased region" description="Basic and acidic residues" evidence="8">
    <location>
        <begin position="2517"/>
        <end position="2533"/>
    </location>
</feature>
<evidence type="ECO:0000259" key="9">
    <source>
        <dbReference type="PROSITE" id="PS50196"/>
    </source>
</evidence>
<feature type="domain" description="RanBD1" evidence="9">
    <location>
        <begin position="1190"/>
        <end position="1323"/>
    </location>
</feature>
<dbReference type="Pfam" id="PF00641">
    <property type="entry name" value="Zn_ribbon_RanBP"/>
    <property type="match status" value="2"/>
</dbReference>
<keyword evidence="2" id="KW-0479">Metal-binding</keyword>
<keyword evidence="3 5" id="KW-0863">Zinc-finger</keyword>
<feature type="compositionally biased region" description="Low complexity" evidence="8">
    <location>
        <begin position="1661"/>
        <end position="1675"/>
    </location>
</feature>
<organism evidence="11 12">
    <name type="scientific">Glossina morsitans morsitans</name>
    <name type="common">Savannah tsetse fly</name>
    <dbReference type="NCBI Taxonomy" id="37546"/>
    <lineage>
        <taxon>Eukaryota</taxon>
        <taxon>Metazoa</taxon>
        <taxon>Ecdysozoa</taxon>
        <taxon>Arthropoda</taxon>
        <taxon>Hexapoda</taxon>
        <taxon>Insecta</taxon>
        <taxon>Pterygota</taxon>
        <taxon>Neoptera</taxon>
        <taxon>Endopterygota</taxon>
        <taxon>Diptera</taxon>
        <taxon>Brachycera</taxon>
        <taxon>Muscomorpha</taxon>
        <taxon>Hippoboscoidea</taxon>
        <taxon>Glossinidae</taxon>
        <taxon>Glossina</taxon>
    </lineage>
</organism>
<proteinExistence type="predicted"/>
<dbReference type="SMART" id="SM00160">
    <property type="entry name" value="RanBD"/>
    <property type="match status" value="4"/>
</dbReference>
<feature type="domain" description="RanBP2-type" evidence="10">
    <location>
        <begin position="1694"/>
        <end position="1723"/>
    </location>
</feature>
<evidence type="ECO:0000256" key="6">
    <source>
        <dbReference type="PROSITE-ProRule" id="PRU00339"/>
    </source>
</evidence>
<feature type="domain" description="RanBP2-type" evidence="10">
    <location>
        <begin position="1808"/>
        <end position="1837"/>
    </location>
</feature>
<dbReference type="GO" id="GO:0005096">
    <property type="term" value="F:GTPase activator activity"/>
    <property type="evidence" value="ECO:0007669"/>
    <property type="project" value="TreeGrafter"/>
</dbReference>
<dbReference type="PROSITE" id="PS50199">
    <property type="entry name" value="ZF_RANBP2_2"/>
    <property type="match status" value="2"/>
</dbReference>
<dbReference type="Gene3D" id="1.25.40.10">
    <property type="entry name" value="Tetratricopeptide repeat domain"/>
    <property type="match status" value="1"/>
</dbReference>
<sequence length="2690" mass="297799">MFKNKKDLDAHIAGSFSKLRSETERNLRGFTVAKLYYRINEFSTAKQYLNSYLSVKKDNAEAHKLLGQIYIMLKNPDKALQSFQCSLQLNTKQPDVLTEICRLLLEDTNISSNKAKYWCELAESAKIQDDAVFGLRMKLMEGNETETLLKKKIIDRPNSVQLRVHLVRYYIEKDQVIDAFNYVYQLEMSQKDEFSNSSEWYNIVWLVLSQYEKQPNVKKDWDYWLLLIICLERQVQISFAFNCSATTAADTSETTNFLFKLDQYLFKFSQISDFLCAEKDLIELFFDHYRGQLLLHVVSLIFKHELLKSNTNWKETVRLALPLLLLAFQVQPHRGKEPWMKYCDEHGRQLTTMCQREGSFRCAQAGRILLSCICNQSTADKEKTSRNIGNLLNNQKLVLWTSADDLLACVRKTCADSQWRRHIFATLFYNSDQKTEQQSSLLIKSPKFCEPIYEIPSSTYVERYEEESQYFKPQSLQHAVYLCLGRDNLALVRARYFNGLNFSTQNLNFCGAESLNQLDVDSFMYAAAIQAKRVVDVEREISDNYNSEKNNSAGKPRILPFVNMQSQLCTDEQAQWWDAAYRVYKNLRYGCDLTDLKVTLQYGIEAVRGVNGPKVDLNIMFKLGQIFVVRAQATERPVDKSLLEARSESIYRAALNMLKMRRGGVLEPFDKHFKYARAQSTAIERELNDAAEDAVTYVANRYFKRLEYEDLIEELAGLQLPFASYWQAEAYLKLDEIKKTSKKTKRLNVERAAECLNHTLALLKSSSYVDTKHALNTIIHHRIRKIKQMSASLLDDSLMDIYCSTHNNSSSYEDAENDVYQDSFTTPAYSQGNLNRVRREISGTASFTATAHNQEMENIVKQMASTLILLKEEILENLKPELQAVAKEVVSMKDRIGNLEETMKKSRVSSIPPSRDDASKVLDDFYIIEDALRQQLYQQPQTAVTTAPAFMSSNQCSAATDGLITNFQSSFLGQQTRLQTPTPMHLPPNAFNNTMFPPNAANYPLNFYSHNQPNPYLTQGQGGQQGSIQVNQRNVQLSLPYTQPPISGGLNFNATPILNSQLVEKGPPANVVITSSDPLPNTNSIALQSPQQPTLSVTIPPQHLKANVLANHPAATGTTAKNSAAVSVASTEASNKYATFSFKPEVEAAAAAAAAAAASPSLKDKTTDSFGSDINKSGVDLGVEYDARPDFKGIIPLPEEVVVCTGEEEEEIIFCHRGKLFRHVDKEWKERGIGDIKILKNKDGSYRILMRRDQIHKICANHKISPEMSLTIPKNETKGFIWAANDFSDGELRVEKFFVRFKVPETAAAFQEAFNQARRETTKLGKTSTTETTPFSLAKSTIRNFATSTPTNKNENTTDVSSSLSGIPNVVRSTAADSPKFTTAPFSSLTNFTFGKSLAANTGVSIGSVSCTTSTMTLINCTSSVTGTTSSSTTVSSVTNANTSMNTITSSKNITAASPFASIFNNLNKSTTAPFSITAAVTTSVAPVTVSKENVTSNLNKSAASDAEDDYVSNAEFQPVIPLPDVVEVNTGEENEIVLFEHRAKLLRFDKKAGEWKERGLGNIKLLQDKDDVNKLRLLMRREQVHKLCCNQRVYKDTVFTYMKNSDTALSWAGQDFSDNELVVEMLTVRFKTPEVCKQFLKALNEAQDRMSAEGKETNIQSSKASSEAAAQKAEIGSKGDEEKQGFGDIFKPKAGSWTCEACYILNETDKIYCVACDSPKDNTVSPKSTVSNIVAPINKTFNFGFPAAGAASTILAPSLPTQSTFTFQKPDANTKSAIAFSDKQPTTDLSQTSLTSIGGFGDQFKPKAGSWVCPSCYVSNTGDSVHCMACEAPKNSTIPKKEANTNVLRLSDPAQKFSFGFPAVNTSKSEIITPKVDFGFNTGSIPATGVFTFTTSSTTSTSLSTIPITTMAPNTATLVLESSDKVGFLDGLPFQSTEALTLSKINTGQDSASDAFSLNRKVFNFTLKPKSPGKSGKSPSKFGSDADVAGDEDTESEYPDEEENSAHFTPIIPLPEKIKVKTGEEDEEILYVHRAKLYRFTDGEWKERGIGNVKILRHKKTKKLRVIMRRDQVLKICLNHNLNEDVDYKRKDHKSWLFVVNDFSEEAIELQKLSLRFKNKEIADKFMEAVIKALDGTASPVIETVGSNTSLNTSASLGLPSTVLNITEENEKLAIDLKLPLNFFESAKQDCIGCRGCDPEKFTFTDDGNNEIFINEEDTKSPLLPMELPPLVLLKQSTLSPIISTTTTTTLITTTPSASVNFKKKLVNTFNANANNAKESADETTPTSATDLSQENPKTCSIIKPGNIFAGFTEMGNVGEESIFSDVANSTSTTADKTQSISIFGGTGTSLSGGSIFGQKPSIFGNSSSIFGDTTKSIFGSSNNNSKGGSINTSIFGSSYTSFTGFSPNKPTTAGRCVFGSAEIPTTTSAQVGSSLYEAFATTTNTGSEDTGSFMDLSKTTTAAIDFASLAAQAPKDDKAVPALAKGSEKPAPGNFIGLTGQNAFASFAKPLAEQKSNDKNISKNDGLKDAKNNQSGECGAAENNSTDENYDPHYEPIIALPEEIVITTGEEEETKLFGERATLSAGMIPTKSVGELKILFHPIKQTYRMLMRREQIYKLILNHVVNTDFSFSEMNKNPKSFLWGAMNYAECPEGVLEKLAVRFKNVKLAEQFREQLNKCIAADQNRDN</sequence>
<dbReference type="InterPro" id="IPR000156">
    <property type="entry name" value="Ran_bind_dom"/>
</dbReference>
<dbReference type="SMART" id="SM00028">
    <property type="entry name" value="TPR"/>
    <property type="match status" value="1"/>
</dbReference>
<evidence type="ECO:0000313" key="11">
    <source>
        <dbReference type="EnsemblMetazoa" id="GMOY002763-PA"/>
    </source>
</evidence>
<feature type="domain" description="RanBD1" evidence="9">
    <location>
        <begin position="2008"/>
        <end position="2134"/>
    </location>
</feature>
<evidence type="ECO:0000256" key="3">
    <source>
        <dbReference type="ARBA" id="ARBA00022771"/>
    </source>
</evidence>
<keyword evidence="12" id="KW-1185">Reference proteome</keyword>
<feature type="region of interest" description="Disordered" evidence="8">
    <location>
        <begin position="2516"/>
        <end position="2552"/>
    </location>
</feature>
<dbReference type="STRING" id="37546.A0A1B0FG87"/>
<dbReference type="SUPFAM" id="SSF90209">
    <property type="entry name" value="Ran binding protein zinc finger-like"/>
    <property type="match status" value="1"/>
</dbReference>
<keyword evidence="7" id="KW-0175">Coiled coil</keyword>
<dbReference type="GO" id="GO:0008270">
    <property type="term" value="F:zinc ion binding"/>
    <property type="evidence" value="ECO:0007669"/>
    <property type="project" value="UniProtKB-KW"/>
</dbReference>
<evidence type="ECO:0000256" key="1">
    <source>
        <dbReference type="ARBA" id="ARBA00022553"/>
    </source>
</evidence>
<dbReference type="InterPro" id="IPR011993">
    <property type="entry name" value="PH-like_dom_sf"/>
</dbReference>
<dbReference type="InterPro" id="IPR001876">
    <property type="entry name" value="Znf_RanBP2"/>
</dbReference>
<dbReference type="InterPro" id="IPR011990">
    <property type="entry name" value="TPR-like_helical_dom_sf"/>
</dbReference>
<evidence type="ECO:0000259" key="10">
    <source>
        <dbReference type="PROSITE" id="PS50199"/>
    </source>
</evidence>